<dbReference type="Proteomes" id="UP000217790">
    <property type="component" value="Unassembled WGS sequence"/>
</dbReference>
<feature type="compositionally biased region" description="Polar residues" evidence="1">
    <location>
        <begin position="18"/>
        <end position="53"/>
    </location>
</feature>
<evidence type="ECO:0000313" key="2">
    <source>
        <dbReference type="EMBL" id="PBK89687.1"/>
    </source>
</evidence>
<accession>A0A2H3DKT7</accession>
<protein>
    <submittedName>
        <fullName evidence="2">Uncharacterized protein</fullName>
    </submittedName>
</protein>
<evidence type="ECO:0000313" key="3">
    <source>
        <dbReference type="Proteomes" id="UP000217790"/>
    </source>
</evidence>
<dbReference type="AlphaFoldDB" id="A0A2H3DKT7"/>
<dbReference type="EMBL" id="KZ293668">
    <property type="protein sequence ID" value="PBK89687.1"/>
    <property type="molecule type" value="Genomic_DNA"/>
</dbReference>
<sequence>MEAPPSPSPSPRPGSVMSKRSTTSNATVALTQRSSDFSQRTGTDLSVKVTETPQLGGEDDSTPRLRVGSSLSYENTTFDGLENKHNSIMGDIHSIEGRLKQLISAIAK</sequence>
<gene>
    <name evidence="2" type="ORF">ARMGADRAFT_1083651</name>
</gene>
<keyword evidence="3" id="KW-1185">Reference proteome</keyword>
<feature type="region of interest" description="Disordered" evidence="1">
    <location>
        <begin position="1"/>
        <end position="66"/>
    </location>
</feature>
<name>A0A2H3DKT7_ARMGA</name>
<evidence type="ECO:0000256" key="1">
    <source>
        <dbReference type="SAM" id="MobiDB-lite"/>
    </source>
</evidence>
<feature type="compositionally biased region" description="Pro residues" evidence="1">
    <location>
        <begin position="1"/>
        <end position="12"/>
    </location>
</feature>
<reference evidence="3" key="1">
    <citation type="journal article" date="2017" name="Nat. Ecol. Evol.">
        <title>Genome expansion and lineage-specific genetic innovations in the forest pathogenic fungi Armillaria.</title>
        <authorList>
            <person name="Sipos G."/>
            <person name="Prasanna A.N."/>
            <person name="Walter M.C."/>
            <person name="O'Connor E."/>
            <person name="Balint B."/>
            <person name="Krizsan K."/>
            <person name="Kiss B."/>
            <person name="Hess J."/>
            <person name="Varga T."/>
            <person name="Slot J."/>
            <person name="Riley R."/>
            <person name="Boka B."/>
            <person name="Rigling D."/>
            <person name="Barry K."/>
            <person name="Lee J."/>
            <person name="Mihaltcheva S."/>
            <person name="LaButti K."/>
            <person name="Lipzen A."/>
            <person name="Waldron R."/>
            <person name="Moloney N.M."/>
            <person name="Sperisen C."/>
            <person name="Kredics L."/>
            <person name="Vagvoelgyi C."/>
            <person name="Patrignani A."/>
            <person name="Fitzpatrick D."/>
            <person name="Nagy I."/>
            <person name="Doyle S."/>
            <person name="Anderson J.B."/>
            <person name="Grigoriev I.V."/>
            <person name="Gueldener U."/>
            <person name="Muensterkoetter M."/>
            <person name="Nagy L.G."/>
        </authorList>
    </citation>
    <scope>NUCLEOTIDE SEQUENCE [LARGE SCALE GENOMIC DNA]</scope>
    <source>
        <strain evidence="3">Ar21-2</strain>
    </source>
</reference>
<dbReference type="InParanoid" id="A0A2H3DKT7"/>
<dbReference type="STRING" id="47427.A0A2H3DKT7"/>
<proteinExistence type="predicted"/>
<organism evidence="2 3">
    <name type="scientific">Armillaria gallica</name>
    <name type="common">Bulbous honey fungus</name>
    <name type="synonym">Armillaria bulbosa</name>
    <dbReference type="NCBI Taxonomy" id="47427"/>
    <lineage>
        <taxon>Eukaryota</taxon>
        <taxon>Fungi</taxon>
        <taxon>Dikarya</taxon>
        <taxon>Basidiomycota</taxon>
        <taxon>Agaricomycotina</taxon>
        <taxon>Agaricomycetes</taxon>
        <taxon>Agaricomycetidae</taxon>
        <taxon>Agaricales</taxon>
        <taxon>Marasmiineae</taxon>
        <taxon>Physalacriaceae</taxon>
        <taxon>Armillaria</taxon>
    </lineage>
</organism>